<organism evidence="1 2">
    <name type="scientific">Holotrichia oblita</name>
    <name type="common">Chafer beetle</name>
    <dbReference type="NCBI Taxonomy" id="644536"/>
    <lineage>
        <taxon>Eukaryota</taxon>
        <taxon>Metazoa</taxon>
        <taxon>Ecdysozoa</taxon>
        <taxon>Arthropoda</taxon>
        <taxon>Hexapoda</taxon>
        <taxon>Insecta</taxon>
        <taxon>Pterygota</taxon>
        <taxon>Neoptera</taxon>
        <taxon>Endopterygota</taxon>
        <taxon>Coleoptera</taxon>
        <taxon>Polyphaga</taxon>
        <taxon>Scarabaeiformia</taxon>
        <taxon>Scarabaeidae</taxon>
        <taxon>Melolonthinae</taxon>
        <taxon>Holotrichia</taxon>
    </lineage>
</organism>
<name>A0ACB9T869_HOLOL</name>
<reference evidence="1" key="1">
    <citation type="submission" date="2022-04" db="EMBL/GenBank/DDBJ databases">
        <title>Chromosome-scale genome assembly of Holotrichia oblita Faldermann.</title>
        <authorList>
            <person name="Rongchong L."/>
        </authorList>
    </citation>
    <scope>NUCLEOTIDE SEQUENCE</scope>
    <source>
        <strain evidence="1">81SQS9</strain>
    </source>
</reference>
<keyword evidence="2" id="KW-1185">Reference proteome</keyword>
<sequence length="211" mass="24945">MAAMLLIAVQEIENIETINLKFLVSGHSEMECDSMHSAIDREFKRVGKALWPADWETIAKSARRKGDKPYIVHQLKINQINDYKEFVKQKMCFRKKDEKGLEINWQKMCWLRFRSTQPFIMEFKQSFNEEFRLLNVNKTNRRNSQPASHLQPLYKDPNIPISEEKYKSLISLFTLKPQSLDDLYKPFYYNLPHTGSVQDTISDSEDEETQD</sequence>
<keyword evidence="1" id="KW-0804">Transcription</keyword>
<dbReference type="Proteomes" id="UP001056778">
    <property type="component" value="Chromosome 4"/>
</dbReference>
<evidence type="ECO:0000313" key="2">
    <source>
        <dbReference type="Proteomes" id="UP001056778"/>
    </source>
</evidence>
<accession>A0ACB9T869</accession>
<protein>
    <submittedName>
        <fullName evidence="1">Dna-directed rna polymerases i ii and iii subunit rpabc2</fullName>
    </submittedName>
</protein>
<evidence type="ECO:0000313" key="1">
    <source>
        <dbReference type="EMBL" id="KAI4463002.1"/>
    </source>
</evidence>
<dbReference type="EMBL" id="CM043018">
    <property type="protein sequence ID" value="KAI4463002.1"/>
    <property type="molecule type" value="Genomic_DNA"/>
</dbReference>
<gene>
    <name evidence="1" type="ORF">MML48_4g00002094</name>
</gene>
<proteinExistence type="predicted"/>
<comment type="caution">
    <text evidence="1">The sequence shown here is derived from an EMBL/GenBank/DDBJ whole genome shotgun (WGS) entry which is preliminary data.</text>
</comment>
<keyword evidence="1" id="KW-0240">DNA-directed RNA polymerase</keyword>